<proteinExistence type="predicted"/>
<accession>A0ABD3DKV7</accession>
<name>A0ABD3DKV7_9LAMI</name>
<reference evidence="3" key="1">
    <citation type="journal article" date="2024" name="IScience">
        <title>Strigolactones Initiate the Formation of Haustorium-like Structures in Castilleja.</title>
        <authorList>
            <person name="Buerger M."/>
            <person name="Peterson D."/>
            <person name="Chory J."/>
        </authorList>
    </citation>
    <scope>NUCLEOTIDE SEQUENCE [LARGE SCALE GENOMIC DNA]</scope>
</reference>
<evidence type="ECO:0000256" key="1">
    <source>
        <dbReference type="SAM" id="Phobius"/>
    </source>
</evidence>
<gene>
    <name evidence="2" type="ORF">CASFOL_013107</name>
</gene>
<dbReference type="PANTHER" id="PTHR34189">
    <property type="entry name" value="TRANSMEMBRANE PROTEIN"/>
    <property type="match status" value="1"/>
</dbReference>
<dbReference type="Proteomes" id="UP001632038">
    <property type="component" value="Unassembled WGS sequence"/>
</dbReference>
<keyword evidence="3" id="KW-1185">Reference proteome</keyword>
<evidence type="ECO:0000313" key="3">
    <source>
        <dbReference type="Proteomes" id="UP001632038"/>
    </source>
</evidence>
<dbReference type="AlphaFoldDB" id="A0ABD3DKV7"/>
<dbReference type="PANTHER" id="PTHR34189:SF10">
    <property type="entry name" value="TRANSMEMBRANE PROTEIN"/>
    <property type="match status" value="1"/>
</dbReference>
<feature type="transmembrane region" description="Helical" evidence="1">
    <location>
        <begin position="69"/>
        <end position="87"/>
    </location>
</feature>
<evidence type="ECO:0000313" key="2">
    <source>
        <dbReference type="EMBL" id="KAL3642292.1"/>
    </source>
</evidence>
<organism evidence="2 3">
    <name type="scientific">Castilleja foliolosa</name>
    <dbReference type="NCBI Taxonomy" id="1961234"/>
    <lineage>
        <taxon>Eukaryota</taxon>
        <taxon>Viridiplantae</taxon>
        <taxon>Streptophyta</taxon>
        <taxon>Embryophyta</taxon>
        <taxon>Tracheophyta</taxon>
        <taxon>Spermatophyta</taxon>
        <taxon>Magnoliopsida</taxon>
        <taxon>eudicotyledons</taxon>
        <taxon>Gunneridae</taxon>
        <taxon>Pentapetalae</taxon>
        <taxon>asterids</taxon>
        <taxon>lamiids</taxon>
        <taxon>Lamiales</taxon>
        <taxon>Orobanchaceae</taxon>
        <taxon>Pedicularideae</taxon>
        <taxon>Castillejinae</taxon>
        <taxon>Castilleja</taxon>
    </lineage>
</organism>
<keyword evidence="1" id="KW-0472">Membrane</keyword>
<dbReference type="EMBL" id="JAVIJP010000016">
    <property type="protein sequence ID" value="KAL3642292.1"/>
    <property type="molecule type" value="Genomic_DNA"/>
</dbReference>
<keyword evidence="1" id="KW-1133">Transmembrane helix</keyword>
<comment type="caution">
    <text evidence="2">The sequence shown here is derived from an EMBL/GenBank/DDBJ whole genome shotgun (WGS) entry which is preliminary data.</text>
</comment>
<keyword evidence="1" id="KW-0812">Transmembrane</keyword>
<sequence>MHRSTSYSSSGRDEFMVNFSAAALKGSLESKEDLLSANYVYSAILNDDISDDISKKDMDLKPTPTGEKVIHLIPLVLFLCALILWLFSGPVYNKL</sequence>
<protein>
    <submittedName>
        <fullName evidence="2">Uncharacterized protein</fullName>
    </submittedName>
</protein>